<name>B0WW99_CULQU</name>
<dbReference type="eggNOG" id="ENOG502SQ3S">
    <property type="taxonomic scope" value="Eukaryota"/>
</dbReference>
<feature type="region of interest" description="Disordered" evidence="1">
    <location>
        <begin position="18"/>
        <end position="56"/>
    </location>
</feature>
<evidence type="ECO:0000313" key="5">
    <source>
        <dbReference type="Proteomes" id="UP000002320"/>
    </source>
</evidence>
<dbReference type="EnsemblMetazoa" id="CPIJ011614-RA">
    <property type="protein sequence ID" value="CPIJ011614-PA"/>
    <property type="gene ID" value="CPIJ011614"/>
</dbReference>
<dbReference type="KEGG" id="cqu:CpipJ_CPIJ011614"/>
<dbReference type="VEuPathDB" id="VectorBase:CPIJ011614"/>
<keyword evidence="5" id="KW-1185">Reference proteome</keyword>
<feature type="transmembrane region" description="Helical" evidence="2">
    <location>
        <begin position="358"/>
        <end position="380"/>
    </location>
</feature>
<organism>
    <name type="scientific">Culex quinquefasciatus</name>
    <name type="common">Southern house mosquito</name>
    <name type="synonym">Culex pungens</name>
    <dbReference type="NCBI Taxonomy" id="7176"/>
    <lineage>
        <taxon>Eukaryota</taxon>
        <taxon>Metazoa</taxon>
        <taxon>Ecdysozoa</taxon>
        <taxon>Arthropoda</taxon>
        <taxon>Hexapoda</taxon>
        <taxon>Insecta</taxon>
        <taxon>Pterygota</taxon>
        <taxon>Neoptera</taxon>
        <taxon>Endopterygota</taxon>
        <taxon>Diptera</taxon>
        <taxon>Nematocera</taxon>
        <taxon>Culicoidea</taxon>
        <taxon>Culicidae</taxon>
        <taxon>Culicinae</taxon>
        <taxon>Culicini</taxon>
        <taxon>Culex</taxon>
        <taxon>Culex</taxon>
    </lineage>
</organism>
<feature type="transmembrane region" description="Helical" evidence="2">
    <location>
        <begin position="236"/>
        <end position="254"/>
    </location>
</feature>
<gene>
    <name evidence="4" type="primary">6044112</name>
    <name evidence="3" type="ORF">CpipJ_CPIJ011614</name>
</gene>
<dbReference type="AlphaFoldDB" id="B0WW99"/>
<dbReference type="InParanoid" id="B0WW99"/>
<feature type="transmembrane region" description="Helical" evidence="2">
    <location>
        <begin position="421"/>
        <end position="443"/>
    </location>
</feature>
<protein>
    <submittedName>
        <fullName evidence="3 4">Uncharacterized protein</fullName>
    </submittedName>
</protein>
<reference evidence="4" key="2">
    <citation type="submission" date="2021-02" db="UniProtKB">
        <authorList>
            <consortium name="EnsemblMetazoa"/>
        </authorList>
    </citation>
    <scope>IDENTIFICATION</scope>
    <source>
        <strain evidence="4">JHB</strain>
    </source>
</reference>
<accession>B0WW99</accession>
<feature type="transmembrane region" description="Helical" evidence="2">
    <location>
        <begin position="392"/>
        <end position="415"/>
    </location>
</feature>
<evidence type="ECO:0000313" key="4">
    <source>
        <dbReference type="EnsemblMetazoa" id="CPIJ011614-PA"/>
    </source>
</evidence>
<dbReference type="HOGENOM" id="CLU_590883_0_0_1"/>
<dbReference type="OMA" id="CCARRSM"/>
<dbReference type="Proteomes" id="UP000002320">
    <property type="component" value="Unassembled WGS sequence"/>
</dbReference>
<feature type="compositionally biased region" description="Basic and acidic residues" evidence="1">
    <location>
        <begin position="31"/>
        <end position="45"/>
    </location>
</feature>
<feature type="transmembrane region" description="Helical" evidence="2">
    <location>
        <begin position="266"/>
        <end position="289"/>
    </location>
</feature>
<sequence length="463" mass="52438">MGRGHKTRRNFILILPPRRVPPSPPQIYADDDPRRGSSFLRERGPTVRPRRVRESSTAGWPLETSATVAKIFAQRTPGRSRRGRFFRVTRLTDAPPPTCLLRSPSYWWALLWRPRYYIAQSSTCVSFAPESQFLLPSVKVNRKYLTLYGPLAPIRSDSGRFFCTSKARPSPNVEYHRLMCGALNMNLNMSGMTKLRNNTCEYDSLDVTSACRFCSSRVELGVLCQTWTSATVYERLRFWVSTVYCLLSTVYCLLSTDYCLLSTVYCLLSTVYCLLSTVYCLLSTVYCLLSTVYCLLSTVYCLLSTVYCLLSTVYCLLSTVYCLLSTVYCLLSTVYCLLSTVYCLLSTVYCLLSTVYCLLSTVYCLLSTVYCLLSTVYCLLSTVYCLLSTVYCLLSTVYCLLSTVYCLLSTVYCLLSTVYCLLSTVYCLLSTVYCLLSTVYCLLNSVTHRAQDLARTPKTLHTV</sequence>
<evidence type="ECO:0000313" key="3">
    <source>
        <dbReference type="EMBL" id="EDS35931.1"/>
    </source>
</evidence>
<keyword evidence="2" id="KW-1133">Transmembrane helix</keyword>
<feature type="transmembrane region" description="Helical" evidence="2">
    <location>
        <begin position="329"/>
        <end position="352"/>
    </location>
</feature>
<reference evidence="3" key="1">
    <citation type="submission" date="2007-03" db="EMBL/GenBank/DDBJ databases">
        <title>Annotation of Culex pipiens quinquefasciatus.</title>
        <authorList>
            <consortium name="The Broad Institute Genome Sequencing Platform"/>
            <person name="Atkinson P.W."/>
            <person name="Hemingway J."/>
            <person name="Christensen B.M."/>
            <person name="Higgs S."/>
            <person name="Kodira C."/>
            <person name="Hannick L."/>
            <person name="Megy K."/>
            <person name="O'Leary S."/>
            <person name="Pearson M."/>
            <person name="Haas B.J."/>
            <person name="Mauceli E."/>
            <person name="Wortman J.R."/>
            <person name="Lee N.H."/>
            <person name="Guigo R."/>
            <person name="Stanke M."/>
            <person name="Alvarado L."/>
            <person name="Amedeo P."/>
            <person name="Antoine C.H."/>
            <person name="Arensburger P."/>
            <person name="Bidwell S.L."/>
            <person name="Crawford M."/>
            <person name="Camaro F."/>
            <person name="Devon K."/>
            <person name="Engels R."/>
            <person name="Hammond M."/>
            <person name="Howarth C."/>
            <person name="Koehrsen M."/>
            <person name="Lawson D."/>
            <person name="Montgomery P."/>
            <person name="Nene V."/>
            <person name="Nusbaum C."/>
            <person name="Puiu D."/>
            <person name="Romero-Severson J."/>
            <person name="Severson D.W."/>
            <person name="Shumway M."/>
            <person name="Sisk P."/>
            <person name="Stolte C."/>
            <person name="Zeng Q."/>
            <person name="Eisenstadt E."/>
            <person name="Fraser-Liggett C."/>
            <person name="Strausberg R."/>
            <person name="Galagan J."/>
            <person name="Birren B."/>
            <person name="Collins F.H."/>
        </authorList>
    </citation>
    <scope>NUCLEOTIDE SEQUENCE [LARGE SCALE GENOMIC DNA]</scope>
    <source>
        <strain evidence="3">JHB</strain>
    </source>
</reference>
<keyword evidence="2" id="KW-0472">Membrane</keyword>
<dbReference type="InterPro" id="IPR053108">
    <property type="entry name" value="Chlamydial_TARP"/>
</dbReference>
<evidence type="ECO:0000256" key="2">
    <source>
        <dbReference type="SAM" id="Phobius"/>
    </source>
</evidence>
<dbReference type="EMBL" id="DS232141">
    <property type="protein sequence ID" value="EDS35931.1"/>
    <property type="molecule type" value="Genomic_DNA"/>
</dbReference>
<dbReference type="PANTHER" id="PTHR36975:SF6">
    <property type="entry name" value="HISTIDINE-RICH GLYCOPROTEIN-LIKE"/>
    <property type="match status" value="1"/>
</dbReference>
<dbReference type="PANTHER" id="PTHR36975">
    <property type="match status" value="1"/>
</dbReference>
<proteinExistence type="predicted"/>
<keyword evidence="2" id="KW-0812">Transmembrane</keyword>
<evidence type="ECO:0000256" key="1">
    <source>
        <dbReference type="SAM" id="MobiDB-lite"/>
    </source>
</evidence>
<feature type="transmembrane region" description="Helical" evidence="2">
    <location>
        <begin position="295"/>
        <end position="317"/>
    </location>
</feature>
<dbReference type="STRING" id="7176.B0WW99"/>